<accession>A0A2A4J324</accession>
<reference evidence="3" key="1">
    <citation type="submission" date="2017-09" db="EMBL/GenBank/DDBJ databases">
        <title>Contemporary evolution of a Lepidopteran species, Heliothis virescens, in response to modern agricultural practices.</title>
        <authorList>
            <person name="Fritz M.L."/>
            <person name="Deyonke A.M."/>
            <person name="Papanicolaou A."/>
            <person name="Micinski S."/>
            <person name="Westbrook J."/>
            <person name="Gould F."/>
        </authorList>
    </citation>
    <scope>NUCLEOTIDE SEQUENCE [LARGE SCALE GENOMIC DNA]</scope>
    <source>
        <strain evidence="3">HvINT-</strain>
        <tissue evidence="3">Whole body</tissue>
    </source>
</reference>
<protein>
    <recommendedName>
        <fullName evidence="2">MADF domain-containing protein</fullName>
    </recommendedName>
</protein>
<gene>
    <name evidence="3" type="ORF">B5V51_8565</name>
</gene>
<dbReference type="AlphaFoldDB" id="A0A2A4J324"/>
<dbReference type="SMART" id="SM00595">
    <property type="entry name" value="MADF"/>
    <property type="match status" value="1"/>
</dbReference>
<feature type="compositionally biased region" description="Basic and acidic residues" evidence="1">
    <location>
        <begin position="233"/>
        <end position="242"/>
    </location>
</feature>
<dbReference type="Pfam" id="PF10545">
    <property type="entry name" value="MADF_DNA_bdg"/>
    <property type="match status" value="1"/>
</dbReference>
<evidence type="ECO:0000313" key="3">
    <source>
        <dbReference type="EMBL" id="PCG65840.1"/>
    </source>
</evidence>
<name>A0A2A4J324_HELVI</name>
<dbReference type="PANTHER" id="PTHR21505">
    <property type="entry name" value="MADF DOMAIN-CONTAINING PROTEIN-RELATED"/>
    <property type="match status" value="1"/>
</dbReference>
<organism evidence="3">
    <name type="scientific">Heliothis virescens</name>
    <name type="common">Tobacco budworm moth</name>
    <dbReference type="NCBI Taxonomy" id="7102"/>
    <lineage>
        <taxon>Eukaryota</taxon>
        <taxon>Metazoa</taxon>
        <taxon>Ecdysozoa</taxon>
        <taxon>Arthropoda</taxon>
        <taxon>Hexapoda</taxon>
        <taxon>Insecta</taxon>
        <taxon>Pterygota</taxon>
        <taxon>Neoptera</taxon>
        <taxon>Endopterygota</taxon>
        <taxon>Lepidoptera</taxon>
        <taxon>Glossata</taxon>
        <taxon>Ditrysia</taxon>
        <taxon>Noctuoidea</taxon>
        <taxon>Noctuidae</taxon>
        <taxon>Heliothinae</taxon>
        <taxon>Heliothis</taxon>
    </lineage>
</organism>
<evidence type="ECO:0000259" key="2">
    <source>
        <dbReference type="PROSITE" id="PS51029"/>
    </source>
</evidence>
<dbReference type="InterPro" id="IPR006578">
    <property type="entry name" value="MADF-dom"/>
</dbReference>
<feature type="domain" description="MADF" evidence="2">
    <location>
        <begin position="15"/>
        <end position="112"/>
    </location>
</feature>
<dbReference type="PROSITE" id="PS51029">
    <property type="entry name" value="MADF"/>
    <property type="match status" value="1"/>
</dbReference>
<evidence type="ECO:0000256" key="1">
    <source>
        <dbReference type="SAM" id="MobiDB-lite"/>
    </source>
</evidence>
<feature type="region of interest" description="Disordered" evidence="1">
    <location>
        <begin position="233"/>
        <end position="257"/>
    </location>
</feature>
<dbReference type="PANTHER" id="PTHR21505:SF12">
    <property type="entry name" value="MADF DOMAIN-CONTAINING PROTEIN-RELATED"/>
    <property type="match status" value="1"/>
</dbReference>
<dbReference type="EMBL" id="NWSH01003767">
    <property type="protein sequence ID" value="PCG65840.1"/>
    <property type="molecule type" value="Genomic_DNA"/>
</dbReference>
<comment type="caution">
    <text evidence="3">The sequence shown here is derived from an EMBL/GenBank/DDBJ whole genome shotgun (WGS) entry which is preliminary data.</text>
</comment>
<proteinExistence type="predicted"/>
<sequence>MSRMTYKFGSNELIKFIEIYRNHDCLWDPKNPNYKDRNARNNALEEFVREFGIDGFGPRDICKKIKNLRTQYHAEKKKIKNSMDTDDGDTEVYKSRLIWFDKMDSFLGKSFENRKTISNISCVSEGSVHEYENNEAEEFEDNDIKPVNNYTAIPERVPTPPVTRRTKTKRPSYVDLAAPKLTHIEKRAKEERDEFYNFGVYVAASLRKLSAKNGIHAQDGIQRILSKYKLRDLKRQQTERNDPIATSPSESEDLSSF</sequence>